<proteinExistence type="predicted"/>
<gene>
    <name evidence="1" type="ORF">S03H2_36163</name>
</gene>
<feature type="non-terminal residue" evidence="1">
    <location>
        <position position="1"/>
    </location>
</feature>
<evidence type="ECO:0000313" key="1">
    <source>
        <dbReference type="EMBL" id="GAH53776.1"/>
    </source>
</evidence>
<dbReference type="AlphaFoldDB" id="X1G788"/>
<name>X1G788_9ZZZZ</name>
<sequence length="34" mass="4055">DMHLLIYDNTSDPLYLEKLQDEIDELMCPKCKKV</sequence>
<protein>
    <submittedName>
        <fullName evidence="1">Uncharacterized protein</fullName>
    </submittedName>
</protein>
<organism evidence="1">
    <name type="scientific">marine sediment metagenome</name>
    <dbReference type="NCBI Taxonomy" id="412755"/>
    <lineage>
        <taxon>unclassified sequences</taxon>
        <taxon>metagenomes</taxon>
        <taxon>ecological metagenomes</taxon>
    </lineage>
</organism>
<comment type="caution">
    <text evidence="1">The sequence shown here is derived from an EMBL/GenBank/DDBJ whole genome shotgun (WGS) entry which is preliminary data.</text>
</comment>
<dbReference type="EMBL" id="BARU01022175">
    <property type="protein sequence ID" value="GAH53776.1"/>
    <property type="molecule type" value="Genomic_DNA"/>
</dbReference>
<reference evidence="1" key="1">
    <citation type="journal article" date="2014" name="Front. Microbiol.">
        <title>High frequency of phylogenetically diverse reductive dehalogenase-homologous genes in deep subseafloor sedimentary metagenomes.</title>
        <authorList>
            <person name="Kawai M."/>
            <person name="Futagami T."/>
            <person name="Toyoda A."/>
            <person name="Takaki Y."/>
            <person name="Nishi S."/>
            <person name="Hori S."/>
            <person name="Arai W."/>
            <person name="Tsubouchi T."/>
            <person name="Morono Y."/>
            <person name="Uchiyama I."/>
            <person name="Ito T."/>
            <person name="Fujiyama A."/>
            <person name="Inagaki F."/>
            <person name="Takami H."/>
        </authorList>
    </citation>
    <scope>NUCLEOTIDE SEQUENCE</scope>
    <source>
        <strain evidence="1">Expedition CK06-06</strain>
    </source>
</reference>
<accession>X1G788</accession>